<accession>F1LBE3</accession>
<dbReference type="AlphaFoldDB" id="F1LBE3"/>
<dbReference type="EMBL" id="JI176311">
    <property type="protein sequence ID" value="ADY47447.1"/>
    <property type="molecule type" value="mRNA"/>
</dbReference>
<protein>
    <submittedName>
        <fullName evidence="1">Transposon-derived protein</fullName>
    </submittedName>
</protein>
<organism evidence="1">
    <name type="scientific">Ascaris suum</name>
    <name type="common">Pig roundworm</name>
    <name type="synonym">Ascaris lumbricoides</name>
    <dbReference type="NCBI Taxonomy" id="6253"/>
    <lineage>
        <taxon>Eukaryota</taxon>
        <taxon>Metazoa</taxon>
        <taxon>Ecdysozoa</taxon>
        <taxon>Nematoda</taxon>
        <taxon>Chromadorea</taxon>
        <taxon>Rhabditida</taxon>
        <taxon>Spirurina</taxon>
        <taxon>Ascaridomorpha</taxon>
        <taxon>Ascaridoidea</taxon>
        <taxon>Ascarididae</taxon>
        <taxon>Ascaris</taxon>
    </lineage>
</organism>
<name>F1LBE3_ASCSU</name>
<dbReference type="PANTHER" id="PTHR47027:SF20">
    <property type="entry name" value="REVERSE TRANSCRIPTASE-LIKE PROTEIN WITH RNA-DIRECTED DNA POLYMERASE DOMAIN"/>
    <property type="match status" value="1"/>
</dbReference>
<dbReference type="PANTHER" id="PTHR47027">
    <property type="entry name" value="REVERSE TRANSCRIPTASE DOMAIN-CONTAINING PROTEIN"/>
    <property type="match status" value="1"/>
</dbReference>
<evidence type="ECO:0000313" key="1">
    <source>
        <dbReference type="EMBL" id="ADY47447.1"/>
    </source>
</evidence>
<reference evidence="1" key="1">
    <citation type="journal article" date="2011" name="Genome Res.">
        <title>Deep small RNA sequencing from the nematode Ascaris reveals conservation, functional diversification, and novel developmental profiles.</title>
        <authorList>
            <person name="Wang J."/>
            <person name="Czech B."/>
            <person name="Crunk A."/>
            <person name="Wallace A."/>
            <person name="Mitreva M."/>
            <person name="Hannon G.J."/>
            <person name="Davis R.E."/>
        </authorList>
    </citation>
    <scope>NUCLEOTIDE SEQUENCE</scope>
</reference>
<sequence length="161" mass="18724">MDNDLKEEVSGKQRANLGQIQGNIDILKSKLKRGTEAKLFDSIVLNAMTFGSETWALTVAEGKRLQITQRAMERSVLGISLLNRVRNEDIRRRSFLEDVVAEYWRNKLRWAGHVACRIDNMWRARILTGIQEIAKDPEEGQPFHRWEDFLKKTVDKRGEEQ</sequence>
<proteinExistence type="evidence at transcript level"/>